<keyword evidence="1" id="KW-0812">Transmembrane</keyword>
<evidence type="ECO:0000313" key="2">
    <source>
        <dbReference type="EMBL" id="JAH98644.1"/>
    </source>
</evidence>
<proteinExistence type="predicted"/>
<evidence type="ECO:0000256" key="1">
    <source>
        <dbReference type="SAM" id="Phobius"/>
    </source>
</evidence>
<keyword evidence="1" id="KW-0472">Membrane</keyword>
<organism evidence="2">
    <name type="scientific">Anguilla anguilla</name>
    <name type="common">European freshwater eel</name>
    <name type="synonym">Muraena anguilla</name>
    <dbReference type="NCBI Taxonomy" id="7936"/>
    <lineage>
        <taxon>Eukaryota</taxon>
        <taxon>Metazoa</taxon>
        <taxon>Chordata</taxon>
        <taxon>Craniata</taxon>
        <taxon>Vertebrata</taxon>
        <taxon>Euteleostomi</taxon>
        <taxon>Actinopterygii</taxon>
        <taxon>Neopterygii</taxon>
        <taxon>Teleostei</taxon>
        <taxon>Anguilliformes</taxon>
        <taxon>Anguillidae</taxon>
        <taxon>Anguilla</taxon>
    </lineage>
</organism>
<feature type="transmembrane region" description="Helical" evidence="1">
    <location>
        <begin position="36"/>
        <end position="55"/>
    </location>
</feature>
<protein>
    <submittedName>
        <fullName evidence="2">Uncharacterized protein</fullName>
    </submittedName>
</protein>
<reference evidence="2" key="2">
    <citation type="journal article" date="2015" name="Fish Shellfish Immunol.">
        <title>Early steps in the European eel (Anguilla anguilla)-Vibrio vulnificus interaction in the gills: Role of the RtxA13 toxin.</title>
        <authorList>
            <person name="Callol A."/>
            <person name="Pajuelo D."/>
            <person name="Ebbesson L."/>
            <person name="Teles M."/>
            <person name="MacKenzie S."/>
            <person name="Amaro C."/>
        </authorList>
    </citation>
    <scope>NUCLEOTIDE SEQUENCE</scope>
</reference>
<accession>A0A0E9X7P3</accession>
<name>A0A0E9X7P3_ANGAN</name>
<dbReference type="EMBL" id="GBXM01009933">
    <property type="protein sequence ID" value="JAH98644.1"/>
    <property type="molecule type" value="Transcribed_RNA"/>
</dbReference>
<dbReference type="AlphaFoldDB" id="A0A0E9X7P3"/>
<reference evidence="2" key="1">
    <citation type="submission" date="2014-11" db="EMBL/GenBank/DDBJ databases">
        <authorList>
            <person name="Amaro Gonzalez C."/>
        </authorList>
    </citation>
    <scope>NUCLEOTIDE SEQUENCE</scope>
</reference>
<sequence length="57" mass="6928">MKKGILSSDLFVFTYINFVFLWYISSHFDVLHMDHMEGYFSTYALSLLYMCYWVCSY</sequence>
<keyword evidence="1" id="KW-1133">Transmembrane helix</keyword>
<feature type="transmembrane region" description="Helical" evidence="1">
    <location>
        <begin position="5"/>
        <end position="24"/>
    </location>
</feature>